<name>A0A514BTX0_9GAMM</name>
<reference evidence="1 2" key="1">
    <citation type="submission" date="2019-06" db="EMBL/GenBank/DDBJ databases">
        <title>Lysobacter alkalisoli sp. nov. isolated from saline-alkali soil.</title>
        <authorList>
            <person name="Sun J.-Q."/>
            <person name="Xu L."/>
        </authorList>
    </citation>
    <scope>NUCLEOTIDE SEQUENCE [LARGE SCALE GENOMIC DNA]</scope>
    <source>
        <strain evidence="1 2">SJ-36</strain>
    </source>
</reference>
<dbReference type="AlphaFoldDB" id="A0A514BTX0"/>
<dbReference type="Proteomes" id="UP000317199">
    <property type="component" value="Chromosome"/>
</dbReference>
<sequence>MAEDTKAEELTDALRDAFAANLRTAVAGLPAHQALQLADTLCRVQLDMLAGKRVTYKASKAIDGEAIAEDWRRGKTIQEIVEQHGCSRVTAYRYHPNKRTRKNKAA</sequence>
<dbReference type="EMBL" id="CP041242">
    <property type="protein sequence ID" value="QDH70858.1"/>
    <property type="molecule type" value="Genomic_DNA"/>
</dbReference>
<dbReference type="KEGG" id="lyj:FKV23_12765"/>
<keyword evidence="2" id="KW-1185">Reference proteome</keyword>
<evidence type="ECO:0000313" key="1">
    <source>
        <dbReference type="EMBL" id="QDH70858.1"/>
    </source>
</evidence>
<evidence type="ECO:0008006" key="3">
    <source>
        <dbReference type="Google" id="ProtNLM"/>
    </source>
</evidence>
<organism evidence="1 2">
    <name type="scientific">Marilutibacter alkalisoli</name>
    <dbReference type="NCBI Taxonomy" id="2591633"/>
    <lineage>
        <taxon>Bacteria</taxon>
        <taxon>Pseudomonadati</taxon>
        <taxon>Pseudomonadota</taxon>
        <taxon>Gammaproteobacteria</taxon>
        <taxon>Lysobacterales</taxon>
        <taxon>Lysobacteraceae</taxon>
        <taxon>Marilutibacter</taxon>
    </lineage>
</organism>
<dbReference type="InterPro" id="IPR009057">
    <property type="entry name" value="Homeodomain-like_sf"/>
</dbReference>
<dbReference type="SUPFAM" id="SSF46689">
    <property type="entry name" value="Homeodomain-like"/>
    <property type="match status" value="1"/>
</dbReference>
<accession>A0A514BTX0</accession>
<gene>
    <name evidence="1" type="ORF">FKV23_12765</name>
</gene>
<proteinExistence type="predicted"/>
<dbReference type="RefSeq" id="WP_141624190.1">
    <property type="nucleotide sequence ID" value="NZ_CP041242.1"/>
</dbReference>
<dbReference type="OrthoDB" id="4541857at2"/>
<evidence type="ECO:0000313" key="2">
    <source>
        <dbReference type="Proteomes" id="UP000317199"/>
    </source>
</evidence>
<protein>
    <recommendedName>
        <fullName evidence="3">Mor transcription activator domain-containing protein</fullName>
    </recommendedName>
</protein>